<dbReference type="Pfam" id="PF02518">
    <property type="entry name" value="HATPase_c"/>
    <property type="match status" value="2"/>
</dbReference>
<name>A0A559K5L4_9BACL</name>
<feature type="domain" description="Response regulatory" evidence="13">
    <location>
        <begin position="689"/>
        <end position="806"/>
    </location>
</feature>
<evidence type="ECO:0000256" key="4">
    <source>
        <dbReference type="ARBA" id="ARBA00022553"/>
    </source>
</evidence>
<dbReference type="PRINTS" id="PR00344">
    <property type="entry name" value="BCTRLSENSOR"/>
</dbReference>
<dbReference type="PROSITE" id="PS50110">
    <property type="entry name" value="RESPONSE_REGULATORY"/>
    <property type="match status" value="1"/>
</dbReference>
<dbReference type="AlphaFoldDB" id="A0A559K5L4"/>
<dbReference type="SMART" id="SM00387">
    <property type="entry name" value="HATPase_c"/>
    <property type="match status" value="2"/>
</dbReference>
<dbReference type="Pfam" id="PF06580">
    <property type="entry name" value="His_kinase"/>
    <property type="match status" value="1"/>
</dbReference>
<dbReference type="InterPro" id="IPR011623">
    <property type="entry name" value="7TMR_DISM_rcpt_extracell_dom1"/>
</dbReference>
<dbReference type="OrthoDB" id="9809348at2"/>
<sequence length="1015" mass="113405">MRRRLAAVVITIVILALTYGLMVQFLFAKDKKLPLAGGGQMDLTAWRFAGDGVIPLDGEWQFYPDELLSSAAIRDRVNREGAPGTATIHVPGSWSKQMETLGKATYRLQVRVGAGDAGKIFGLKTLSLQMSNRILVNGIEVGSSGIAADKLMYRAGNKPYVSYFTLQPGWNEIVVQVANYDFQASSGIMNSISFGYSDQISRLRDSGIIHDLITIACFLIIGLYFIGLYAQRKEDHSLLYFGLVCLLLATFSSTRGERLLLILFDYVPYWLYIRLQAVSVYGVSISFFLYVYTAFRPYCSQRMVYAGVAVGVCLTAWALVFIDFTNTTPMLLITTVYGTLPYMYTTYVLVLAALHRAEGSVYLVISALALNHYSMIQSLNVYSNVALYSTVPFEVFLVLLMLALMMSLRFSNAFKKVEQLSVQLMNVDKLKDEFLFRTSHEFKAPLQSVITISQSMLEDPRHPLAPEQSEKLELVLSVTKKLSQLVFDILDLSKLKQGDLMVNPIAVDVRSTVEMVLRIFSYLTAGKDVQLINSVPEQLPNALADENRFRQILNNLVDNAVKYTDRGTIEVLAVEQDGWLEISVQDTGSGIAPDELQHIFEPFQSFESTPAHSFGLGLSIVKQLVELQHGRITVASVKGKGSVFTFSLPVAGPAERAELGTAHAQLKYQAPEYSFTTPYVLGSHAGEQTILIADDHYANLKILIDALEPLGYNLIAVQNGFEAVEQIEQLNSIDLVILDLMMPGMSGYDVCKTIRRTYSLLEMPVLMVTTAVEPQDKVAAFEAGANDFLPKPFDTTELKARVKGLLLMKDTLGQAIKMEMAFLQSQIKPHFLYNVLNTIVALSYTDEEKSRKLTIDLADYMRGSFRFSNTQKRTSFGQELSLIRSYVEIEHARFKDRLRVEYDIEESMQGVSIPPLLLQPLVENAIRHGIGSRTEGGTVTISARAEENHYCFEIADNGVGIEPERLQQLLRQESGTTYGVGLRNIMKRLKYEYNTELRMESLPAIGTRVIVQIPL</sequence>
<protein>
    <recommendedName>
        <fullName evidence="3">histidine kinase</fullName>
        <ecNumber evidence="3">2.7.13.3</ecNumber>
    </recommendedName>
</protein>
<feature type="domain" description="Histidine kinase" evidence="12">
    <location>
        <begin position="917"/>
        <end position="1015"/>
    </location>
</feature>
<evidence type="ECO:0000259" key="13">
    <source>
        <dbReference type="PROSITE" id="PS50110"/>
    </source>
</evidence>
<dbReference type="Pfam" id="PF00072">
    <property type="entry name" value="Response_reg"/>
    <property type="match status" value="1"/>
</dbReference>
<feature type="transmembrane region" description="Helical" evidence="11">
    <location>
        <begin position="385"/>
        <end position="406"/>
    </location>
</feature>
<comment type="catalytic activity">
    <reaction evidence="1">
        <text>ATP + protein L-histidine = ADP + protein N-phospho-L-histidine.</text>
        <dbReference type="EC" id="2.7.13.3"/>
    </reaction>
</comment>
<evidence type="ECO:0000256" key="8">
    <source>
        <dbReference type="ARBA" id="ARBA00022840"/>
    </source>
</evidence>
<feature type="domain" description="Histidine kinase" evidence="12">
    <location>
        <begin position="437"/>
        <end position="652"/>
    </location>
</feature>
<dbReference type="EC" id="2.7.13.3" evidence="3"/>
<dbReference type="SUPFAM" id="SSF47384">
    <property type="entry name" value="Homodimeric domain of signal transducing histidine kinase"/>
    <property type="match status" value="1"/>
</dbReference>
<keyword evidence="5" id="KW-0808">Transferase</keyword>
<dbReference type="InterPro" id="IPR008979">
    <property type="entry name" value="Galactose-bd-like_sf"/>
</dbReference>
<dbReference type="SUPFAM" id="SSF49785">
    <property type="entry name" value="Galactose-binding domain-like"/>
    <property type="match status" value="1"/>
</dbReference>
<dbReference type="GO" id="GO:0005524">
    <property type="term" value="F:ATP binding"/>
    <property type="evidence" value="ECO:0007669"/>
    <property type="project" value="UniProtKB-KW"/>
</dbReference>
<keyword evidence="9" id="KW-0902">Two-component regulatory system</keyword>
<feature type="transmembrane region" description="Helical" evidence="11">
    <location>
        <begin position="208"/>
        <end position="230"/>
    </location>
</feature>
<evidence type="ECO:0000259" key="12">
    <source>
        <dbReference type="PROSITE" id="PS50109"/>
    </source>
</evidence>
<dbReference type="CDD" id="cd00082">
    <property type="entry name" value="HisKA"/>
    <property type="match status" value="1"/>
</dbReference>
<proteinExistence type="predicted"/>
<feature type="transmembrane region" description="Helical" evidence="11">
    <location>
        <begin position="330"/>
        <end position="354"/>
    </location>
</feature>
<reference evidence="14 15" key="1">
    <citation type="submission" date="2019-07" db="EMBL/GenBank/DDBJ databases">
        <authorList>
            <person name="Kim J."/>
        </authorList>
    </citation>
    <scope>NUCLEOTIDE SEQUENCE [LARGE SCALE GENOMIC DNA]</scope>
    <source>
        <strain evidence="14 15">JC52</strain>
    </source>
</reference>
<keyword evidence="6" id="KW-0547">Nucleotide-binding</keyword>
<keyword evidence="11" id="KW-0472">Membrane</keyword>
<evidence type="ECO:0000256" key="3">
    <source>
        <dbReference type="ARBA" id="ARBA00012438"/>
    </source>
</evidence>
<evidence type="ECO:0000256" key="5">
    <source>
        <dbReference type="ARBA" id="ARBA00022679"/>
    </source>
</evidence>
<dbReference type="Gene3D" id="2.60.120.260">
    <property type="entry name" value="Galactose-binding domain-like"/>
    <property type="match status" value="1"/>
</dbReference>
<evidence type="ECO:0000256" key="9">
    <source>
        <dbReference type="ARBA" id="ARBA00023012"/>
    </source>
</evidence>
<dbReference type="SMART" id="SM00448">
    <property type="entry name" value="REC"/>
    <property type="match status" value="1"/>
</dbReference>
<evidence type="ECO:0000313" key="15">
    <source>
        <dbReference type="Proteomes" id="UP000317036"/>
    </source>
</evidence>
<feature type="modified residue" description="4-aspartylphosphate" evidence="10">
    <location>
        <position position="739"/>
    </location>
</feature>
<comment type="caution">
    <text evidence="14">The sequence shown here is derived from an EMBL/GenBank/DDBJ whole genome shotgun (WGS) entry which is preliminary data.</text>
</comment>
<accession>A0A559K5L4</accession>
<dbReference type="InterPro" id="IPR004358">
    <property type="entry name" value="Sig_transdc_His_kin-like_C"/>
</dbReference>
<dbReference type="InterPro" id="IPR001789">
    <property type="entry name" value="Sig_transdc_resp-reg_receiver"/>
</dbReference>
<dbReference type="Gene3D" id="3.40.50.2300">
    <property type="match status" value="1"/>
</dbReference>
<dbReference type="EMBL" id="VNJI01000038">
    <property type="protein sequence ID" value="TVY07386.1"/>
    <property type="molecule type" value="Genomic_DNA"/>
</dbReference>
<gene>
    <name evidence="14" type="ORF">FPZ49_24415</name>
</gene>
<dbReference type="RefSeq" id="WP_144851946.1">
    <property type="nucleotide sequence ID" value="NZ_VNJI01000038.1"/>
</dbReference>
<dbReference type="Proteomes" id="UP000317036">
    <property type="component" value="Unassembled WGS sequence"/>
</dbReference>
<feature type="transmembrane region" description="Helical" evidence="11">
    <location>
        <begin position="237"/>
        <end position="254"/>
    </location>
</feature>
<dbReference type="FunFam" id="3.30.565.10:FF:000006">
    <property type="entry name" value="Sensor histidine kinase WalK"/>
    <property type="match status" value="1"/>
</dbReference>
<keyword evidence="7" id="KW-0418">Kinase</keyword>
<dbReference type="SUPFAM" id="SSF55874">
    <property type="entry name" value="ATPase domain of HSP90 chaperone/DNA topoisomerase II/histidine kinase"/>
    <property type="match status" value="2"/>
</dbReference>
<feature type="transmembrane region" description="Helical" evidence="11">
    <location>
        <begin position="304"/>
        <end position="324"/>
    </location>
</feature>
<dbReference type="Gene3D" id="1.10.287.130">
    <property type="match status" value="1"/>
</dbReference>
<evidence type="ECO:0000256" key="11">
    <source>
        <dbReference type="SAM" id="Phobius"/>
    </source>
</evidence>
<evidence type="ECO:0000256" key="7">
    <source>
        <dbReference type="ARBA" id="ARBA00022777"/>
    </source>
</evidence>
<dbReference type="CDD" id="cd16922">
    <property type="entry name" value="HATPase_EvgS-ArcB-TorS-like"/>
    <property type="match status" value="1"/>
</dbReference>
<dbReference type="SUPFAM" id="SSF52172">
    <property type="entry name" value="CheY-like"/>
    <property type="match status" value="1"/>
</dbReference>
<dbReference type="InterPro" id="IPR003661">
    <property type="entry name" value="HisK_dim/P_dom"/>
</dbReference>
<dbReference type="PANTHER" id="PTHR43047">
    <property type="entry name" value="TWO-COMPONENT HISTIDINE PROTEIN KINASE"/>
    <property type="match status" value="1"/>
</dbReference>
<dbReference type="Pfam" id="PF07695">
    <property type="entry name" value="7TMR-DISM_7TM"/>
    <property type="match status" value="1"/>
</dbReference>
<dbReference type="Gene3D" id="3.30.565.10">
    <property type="entry name" value="Histidine kinase-like ATPase, C-terminal domain"/>
    <property type="match status" value="2"/>
</dbReference>
<dbReference type="GO" id="GO:0000155">
    <property type="term" value="F:phosphorelay sensor kinase activity"/>
    <property type="evidence" value="ECO:0007669"/>
    <property type="project" value="InterPro"/>
</dbReference>
<keyword evidence="4 10" id="KW-0597">Phosphoprotein</keyword>
<dbReference type="PROSITE" id="PS50109">
    <property type="entry name" value="HIS_KIN"/>
    <property type="match status" value="2"/>
</dbReference>
<dbReference type="InterPro" id="IPR003594">
    <property type="entry name" value="HATPase_dom"/>
</dbReference>
<evidence type="ECO:0000256" key="6">
    <source>
        <dbReference type="ARBA" id="ARBA00022741"/>
    </source>
</evidence>
<dbReference type="GO" id="GO:0009927">
    <property type="term" value="F:histidine phosphotransfer kinase activity"/>
    <property type="evidence" value="ECO:0007669"/>
    <property type="project" value="TreeGrafter"/>
</dbReference>
<dbReference type="InterPro" id="IPR036097">
    <property type="entry name" value="HisK_dim/P_sf"/>
</dbReference>
<dbReference type="InterPro" id="IPR005467">
    <property type="entry name" value="His_kinase_dom"/>
</dbReference>
<evidence type="ECO:0000256" key="2">
    <source>
        <dbReference type="ARBA" id="ARBA00004651"/>
    </source>
</evidence>
<dbReference type="InterPro" id="IPR036890">
    <property type="entry name" value="HATPase_C_sf"/>
</dbReference>
<organism evidence="14 15">
    <name type="scientific">Paenibacillus cremeus</name>
    <dbReference type="NCBI Taxonomy" id="2163881"/>
    <lineage>
        <taxon>Bacteria</taxon>
        <taxon>Bacillati</taxon>
        <taxon>Bacillota</taxon>
        <taxon>Bacilli</taxon>
        <taxon>Bacillales</taxon>
        <taxon>Paenibacillaceae</taxon>
        <taxon>Paenibacillus</taxon>
    </lineage>
</organism>
<dbReference type="InterPro" id="IPR010559">
    <property type="entry name" value="Sig_transdc_His_kin_internal"/>
</dbReference>
<dbReference type="SMART" id="SM00388">
    <property type="entry name" value="HisKA"/>
    <property type="match status" value="1"/>
</dbReference>
<evidence type="ECO:0000256" key="10">
    <source>
        <dbReference type="PROSITE-ProRule" id="PRU00169"/>
    </source>
</evidence>
<keyword evidence="11" id="KW-1133">Transmembrane helix</keyword>
<dbReference type="PANTHER" id="PTHR43047:SF72">
    <property type="entry name" value="OSMOSENSING HISTIDINE PROTEIN KINASE SLN1"/>
    <property type="match status" value="1"/>
</dbReference>
<dbReference type="InterPro" id="IPR011006">
    <property type="entry name" value="CheY-like_superfamily"/>
</dbReference>
<comment type="subcellular location">
    <subcellularLocation>
        <location evidence="2">Cell membrane</location>
        <topology evidence="2">Multi-pass membrane protein</topology>
    </subcellularLocation>
</comment>
<dbReference type="Pfam" id="PF00512">
    <property type="entry name" value="HisKA"/>
    <property type="match status" value="1"/>
</dbReference>
<keyword evidence="8" id="KW-0067">ATP-binding</keyword>
<keyword evidence="11" id="KW-0812">Transmembrane</keyword>
<keyword evidence="15" id="KW-1185">Reference proteome</keyword>
<evidence type="ECO:0000313" key="14">
    <source>
        <dbReference type="EMBL" id="TVY07386.1"/>
    </source>
</evidence>
<evidence type="ECO:0000256" key="1">
    <source>
        <dbReference type="ARBA" id="ARBA00000085"/>
    </source>
</evidence>
<dbReference type="GO" id="GO:0005886">
    <property type="term" value="C:plasma membrane"/>
    <property type="evidence" value="ECO:0007669"/>
    <property type="project" value="UniProtKB-SubCell"/>
</dbReference>
<feature type="transmembrane region" description="Helical" evidence="11">
    <location>
        <begin position="269"/>
        <end position="292"/>
    </location>
</feature>